<dbReference type="PANTHER" id="PTHR32089:SF65">
    <property type="entry name" value="CHEMOTAXIS SIGNAL TRANSDUCTION SYSTEM METHYL ACCEPTING SENSORY TRANSDUCER"/>
    <property type="match status" value="1"/>
</dbReference>
<keyword evidence="6" id="KW-0472">Membrane</keyword>
<keyword evidence="2" id="KW-1003">Cell membrane</keyword>
<organism evidence="9">
    <name type="scientific">Shewanella frigidimarina</name>
    <dbReference type="NCBI Taxonomy" id="56812"/>
    <lineage>
        <taxon>Bacteria</taxon>
        <taxon>Pseudomonadati</taxon>
        <taxon>Pseudomonadota</taxon>
        <taxon>Gammaproteobacteria</taxon>
        <taxon>Alteromonadales</taxon>
        <taxon>Shewanellaceae</taxon>
        <taxon>Shewanella</taxon>
    </lineage>
</organism>
<evidence type="ECO:0000256" key="4">
    <source>
        <dbReference type="ARBA" id="ARBA00029447"/>
    </source>
</evidence>
<evidence type="ECO:0000256" key="6">
    <source>
        <dbReference type="SAM" id="Phobius"/>
    </source>
</evidence>
<evidence type="ECO:0000256" key="3">
    <source>
        <dbReference type="ARBA" id="ARBA00023224"/>
    </source>
</evidence>
<sequence length="467" mass="50389">MKQVAFRWIDKYLISVKLHENFLVLFFTAVLAVVVMGICFADAASSQRTIEAQKQVDVIAQLASATQISASDLAPLLQNTAINIGLNTDISAQVSGQDYALSYADDTNFLTGLGLWHITAISLSLLLMFVCSYYVNTFIGGSLFDIYGALKRLAEGDLASRIGYAPARNEFNLIARTVDRVTEREHLLVKTTQEAVALIQQISAQLRVRSDENTQLASVQQDRIDSLASATEEMAVSIREVASHAQESSTQISRATEKTTQGQAQIKKTLVEINQLAGEVRGTSVAVAELDSSAMEIGEVIATINAISDQTNLLALNAAIEAARAGEQGRGFSVVADEVRTLAGRTQAATVEIQKIIETLQTNSRGVMSVMAKTVKEAESSEQLMTSASQNINDIAEQNQHISDRSLEIAAAAEEQGAVADNIASDVDSVRSSSIQVMELVNMTAKEIESLSRQADVLEGLMKDLII</sequence>
<evidence type="ECO:0000313" key="9">
    <source>
        <dbReference type="EMBL" id="KVX00581.1"/>
    </source>
</evidence>
<accession>A0A106BXT9</accession>
<dbReference type="PANTHER" id="PTHR32089">
    <property type="entry name" value="METHYL-ACCEPTING CHEMOTAXIS PROTEIN MCPB"/>
    <property type="match status" value="1"/>
</dbReference>
<name>A0A106BXT9_SHEFR</name>
<evidence type="ECO:0000259" key="8">
    <source>
        <dbReference type="PROSITE" id="PS50192"/>
    </source>
</evidence>
<feature type="domain" description="Methyl-accepting transducer" evidence="7">
    <location>
        <begin position="195"/>
        <end position="431"/>
    </location>
</feature>
<comment type="similarity">
    <text evidence="4">Belongs to the methyl-accepting chemotaxis (MCP) protein family.</text>
</comment>
<dbReference type="RefSeq" id="WP_059746866.1">
    <property type="nucleotide sequence ID" value="NZ_JBOZPT010000006.1"/>
</dbReference>
<evidence type="ECO:0000256" key="5">
    <source>
        <dbReference type="PROSITE-ProRule" id="PRU00284"/>
    </source>
</evidence>
<dbReference type="GO" id="GO:0006935">
    <property type="term" value="P:chemotaxis"/>
    <property type="evidence" value="ECO:0007669"/>
    <property type="project" value="UniProtKB-ARBA"/>
</dbReference>
<dbReference type="FunFam" id="1.10.287.950:FF:000001">
    <property type="entry name" value="Methyl-accepting chemotaxis sensory transducer"/>
    <property type="match status" value="1"/>
</dbReference>
<keyword evidence="6" id="KW-0812">Transmembrane</keyword>
<feature type="domain" description="T-SNARE coiled-coil homology" evidence="8">
    <location>
        <begin position="382"/>
        <end position="430"/>
    </location>
</feature>
<evidence type="ECO:0000313" key="10">
    <source>
        <dbReference type="Proteomes" id="UP000055702"/>
    </source>
</evidence>
<dbReference type="InterPro" id="IPR000727">
    <property type="entry name" value="T_SNARE_dom"/>
</dbReference>
<dbReference type="SUPFAM" id="SSF58104">
    <property type="entry name" value="Methyl-accepting chemotaxis protein (MCP) signaling domain"/>
    <property type="match status" value="1"/>
</dbReference>
<dbReference type="InterPro" id="IPR004089">
    <property type="entry name" value="MCPsignal_dom"/>
</dbReference>
<dbReference type="SMART" id="SM00283">
    <property type="entry name" value="MA"/>
    <property type="match status" value="1"/>
</dbReference>
<comment type="subcellular location">
    <subcellularLocation>
        <location evidence="1">Cell inner membrane</location>
        <topology evidence="1">Multi-pass membrane protein</topology>
    </subcellularLocation>
</comment>
<dbReference type="CDD" id="cd11386">
    <property type="entry name" value="MCP_signal"/>
    <property type="match status" value="1"/>
</dbReference>
<evidence type="ECO:0000256" key="2">
    <source>
        <dbReference type="ARBA" id="ARBA00022519"/>
    </source>
</evidence>
<keyword evidence="2" id="KW-0997">Cell inner membrane</keyword>
<dbReference type="AlphaFoldDB" id="A0A106BXT9"/>
<proteinExistence type="inferred from homology"/>
<dbReference type="GO" id="GO:0005886">
    <property type="term" value="C:plasma membrane"/>
    <property type="evidence" value="ECO:0007669"/>
    <property type="project" value="UniProtKB-SubCell"/>
</dbReference>
<dbReference type="EMBL" id="LRDC01000040">
    <property type="protein sequence ID" value="KVX00581.1"/>
    <property type="molecule type" value="Genomic_DNA"/>
</dbReference>
<keyword evidence="6" id="KW-1133">Transmembrane helix</keyword>
<dbReference type="PROSITE" id="PS50111">
    <property type="entry name" value="CHEMOTAXIS_TRANSDUC_2"/>
    <property type="match status" value="1"/>
</dbReference>
<keyword evidence="3 5" id="KW-0807">Transducer</keyword>
<evidence type="ECO:0000256" key="1">
    <source>
        <dbReference type="ARBA" id="ARBA00004429"/>
    </source>
</evidence>
<reference evidence="9 10" key="1">
    <citation type="submission" date="2016-01" db="EMBL/GenBank/DDBJ databases">
        <title>Draft genome of the antarctic isolate Shewanella frigidimarina Ag06-30.</title>
        <authorList>
            <person name="Parmeciano Di Noto G."/>
            <person name="Vazquez S."/>
            <person name="Mac Cormack W."/>
            <person name="Iriarte A."/>
            <person name="Quiroga C."/>
        </authorList>
    </citation>
    <scope>NUCLEOTIDE SEQUENCE [LARGE SCALE GENOMIC DNA]</scope>
    <source>
        <strain evidence="9 10">Ag06-30</strain>
    </source>
</reference>
<dbReference type="PROSITE" id="PS50192">
    <property type="entry name" value="T_SNARE"/>
    <property type="match status" value="1"/>
</dbReference>
<comment type="caution">
    <text evidence="9">The sequence shown here is derived from an EMBL/GenBank/DDBJ whole genome shotgun (WGS) entry which is preliminary data.</text>
</comment>
<dbReference type="GO" id="GO:0007165">
    <property type="term" value="P:signal transduction"/>
    <property type="evidence" value="ECO:0007669"/>
    <property type="project" value="UniProtKB-KW"/>
</dbReference>
<dbReference type="Gene3D" id="1.10.287.950">
    <property type="entry name" value="Methyl-accepting chemotaxis protein"/>
    <property type="match status" value="1"/>
</dbReference>
<feature type="transmembrane region" description="Helical" evidence="6">
    <location>
        <begin position="115"/>
        <end position="135"/>
    </location>
</feature>
<protein>
    <submittedName>
        <fullName evidence="9">Chemotaxis protein</fullName>
    </submittedName>
</protein>
<dbReference type="Pfam" id="PF00015">
    <property type="entry name" value="MCPsignal"/>
    <property type="match status" value="1"/>
</dbReference>
<feature type="transmembrane region" description="Helical" evidence="6">
    <location>
        <begin position="21"/>
        <end position="44"/>
    </location>
</feature>
<dbReference type="Proteomes" id="UP000055702">
    <property type="component" value="Unassembled WGS sequence"/>
</dbReference>
<evidence type="ECO:0000259" key="7">
    <source>
        <dbReference type="PROSITE" id="PS50111"/>
    </source>
</evidence>
<gene>
    <name evidence="9" type="ORF">AWJ07_07460</name>
</gene>